<protein>
    <submittedName>
        <fullName evidence="2">Uncharacterized protein</fullName>
    </submittedName>
</protein>
<dbReference type="EMBL" id="QNRR01000002">
    <property type="protein sequence ID" value="RBP46039.1"/>
    <property type="molecule type" value="Genomic_DNA"/>
</dbReference>
<evidence type="ECO:0000313" key="3">
    <source>
        <dbReference type="Proteomes" id="UP000253426"/>
    </source>
</evidence>
<evidence type="ECO:0000256" key="1">
    <source>
        <dbReference type="SAM" id="Phobius"/>
    </source>
</evidence>
<feature type="transmembrane region" description="Helical" evidence="1">
    <location>
        <begin position="12"/>
        <end position="32"/>
    </location>
</feature>
<gene>
    <name evidence="2" type="ORF">DES53_102425</name>
</gene>
<keyword evidence="1" id="KW-0812">Transmembrane</keyword>
<reference evidence="2 3" key="1">
    <citation type="submission" date="2018-06" db="EMBL/GenBank/DDBJ databases">
        <title>Genomic Encyclopedia of Type Strains, Phase IV (KMG-IV): sequencing the most valuable type-strain genomes for metagenomic binning, comparative biology and taxonomic classification.</title>
        <authorList>
            <person name="Goeker M."/>
        </authorList>
    </citation>
    <scope>NUCLEOTIDE SEQUENCE [LARGE SCALE GENOMIC DNA]</scope>
    <source>
        <strain evidence="2 3">DSM 25532</strain>
    </source>
</reference>
<dbReference type="Proteomes" id="UP000253426">
    <property type="component" value="Unassembled WGS sequence"/>
</dbReference>
<name>A0A366HS05_9BACT</name>
<evidence type="ECO:0000313" key="2">
    <source>
        <dbReference type="EMBL" id="RBP46039.1"/>
    </source>
</evidence>
<keyword evidence="1" id="KW-1133">Transmembrane helix</keyword>
<keyword evidence="3" id="KW-1185">Reference proteome</keyword>
<organism evidence="2 3">
    <name type="scientific">Roseimicrobium gellanilyticum</name>
    <dbReference type="NCBI Taxonomy" id="748857"/>
    <lineage>
        <taxon>Bacteria</taxon>
        <taxon>Pseudomonadati</taxon>
        <taxon>Verrucomicrobiota</taxon>
        <taxon>Verrucomicrobiia</taxon>
        <taxon>Verrucomicrobiales</taxon>
        <taxon>Verrucomicrobiaceae</taxon>
        <taxon>Roseimicrobium</taxon>
    </lineage>
</organism>
<proteinExistence type="predicted"/>
<keyword evidence="1" id="KW-0472">Membrane</keyword>
<accession>A0A366HS05</accession>
<sequence length="40" mass="4158">MKSPIMLSSLVAYSRLAIIVAVLTFVFGAAGIGKTHPPLS</sequence>
<comment type="caution">
    <text evidence="2">The sequence shown here is derived from an EMBL/GenBank/DDBJ whole genome shotgun (WGS) entry which is preliminary data.</text>
</comment>
<dbReference type="AlphaFoldDB" id="A0A366HS05"/>